<protein>
    <recommendedName>
        <fullName evidence="2">TRAP C4-dicarboxylate transport system permease DctM subunit domain-containing protein</fullName>
    </recommendedName>
</protein>
<feature type="transmembrane region" description="Helical" evidence="1">
    <location>
        <begin position="455"/>
        <end position="486"/>
    </location>
</feature>
<feature type="transmembrane region" description="Helical" evidence="1">
    <location>
        <begin position="221"/>
        <end position="241"/>
    </location>
</feature>
<dbReference type="Proteomes" id="UP001366166">
    <property type="component" value="Chromosome"/>
</dbReference>
<feature type="transmembrane region" description="Helical" evidence="1">
    <location>
        <begin position="413"/>
        <end position="435"/>
    </location>
</feature>
<feature type="transmembrane region" description="Helical" evidence="1">
    <location>
        <begin position="345"/>
        <end position="363"/>
    </location>
</feature>
<feature type="domain" description="TRAP C4-dicarboxylate transport system permease DctM subunit" evidence="2">
    <location>
        <begin position="116"/>
        <end position="560"/>
    </location>
</feature>
<keyword evidence="1" id="KW-0472">Membrane</keyword>
<dbReference type="InterPro" id="IPR011853">
    <property type="entry name" value="TRAP_DctM-Dct_fused"/>
</dbReference>
<sequence length="643" mass="69017">MAQEKSGTGSFKDVLIKVLSVFYVIYIGYFIISYFASPQQVVVGLITMSAILVSLVQIKNYTARLGATVSGGLVVLLVMLWLFIGLYFYIEYPTLLYERDGANNTLDFVLAGSLIVMTIIFTYICYGLAIPLVVTAFLLYGLLGQYLPGFLYHPGMRVERLLQETSLSFSGIFGMLPQVGLKYVAIFIVFAGFVRVFGGMDYTIELVRRLSRRNERMIPQIGVLASMVFGSFTGSAAANLAGTGAFTIPLMKKHGIPPKVAGGIEAAASAGGQIMPPIMGTTAFVIAEYLGIQYLDVVMAGVFPAVLFYFSIVVAVYIISLIYMKPSNNVHKDDAKDEDLEKHGSLADGLSLALGMGTIFYLLVVPKLDAMTCGFYGVVAYVAAQILLCLALASHRKSPKELLETLIDGAVKAASGTAPIILLLACLGIVVKILVGSGLSTRLSYGLVELGGNHMVPVIMLVMLVCILFGMAVTTVAAYILTVIVAAPALQSFGIPDLATHFAIFYFAMLSAITPPVAGIIPIACSLSNSGYMETAWESMKLGVAKYLLPFAFIFQPNLLKLDGDGLVAFVRVGMGIIAITTGLQFRYPGALAGGLRALLLAFGFFALFSPYMSLAWVSVVLSAMIIGLLAVFWKSKLRTNPA</sequence>
<reference evidence="4" key="1">
    <citation type="journal article" date="2023" name="Arch. Microbiol.">
        <title>Desulfoferula mesophilus gen. nov. sp. nov., a mesophilic sulfate-reducing bacterium isolated from a brackish lake sediment.</title>
        <authorList>
            <person name="Watanabe T."/>
            <person name="Yabe T."/>
            <person name="Tsuji J.M."/>
            <person name="Fukui M."/>
        </authorList>
    </citation>
    <scope>NUCLEOTIDE SEQUENCE [LARGE SCALE GENOMIC DNA]</scope>
    <source>
        <strain evidence="4">12FAK</strain>
    </source>
</reference>
<feature type="transmembrane region" description="Helical" evidence="1">
    <location>
        <begin position="375"/>
        <end position="393"/>
    </location>
</feature>
<evidence type="ECO:0000313" key="4">
    <source>
        <dbReference type="Proteomes" id="UP001366166"/>
    </source>
</evidence>
<feature type="transmembrane region" description="Helical" evidence="1">
    <location>
        <begin position="566"/>
        <end position="584"/>
    </location>
</feature>
<dbReference type="NCBIfam" id="TIGR02123">
    <property type="entry name" value="TRAP_fused"/>
    <property type="match status" value="1"/>
</dbReference>
<proteinExistence type="predicted"/>
<dbReference type="InterPro" id="IPR010656">
    <property type="entry name" value="DctM"/>
</dbReference>
<feature type="transmembrane region" description="Helical" evidence="1">
    <location>
        <begin position="615"/>
        <end position="634"/>
    </location>
</feature>
<keyword evidence="1" id="KW-0812">Transmembrane</keyword>
<dbReference type="RefSeq" id="WP_338606134.1">
    <property type="nucleotide sequence ID" value="NZ_AP028679.1"/>
</dbReference>
<dbReference type="PANTHER" id="PTHR43849">
    <property type="entry name" value="BLL3936 PROTEIN"/>
    <property type="match status" value="1"/>
</dbReference>
<feature type="transmembrane region" description="Helical" evidence="1">
    <location>
        <begin position="297"/>
        <end position="324"/>
    </location>
</feature>
<feature type="transmembrane region" description="Helical" evidence="1">
    <location>
        <begin position="65"/>
        <end position="90"/>
    </location>
</feature>
<dbReference type="PANTHER" id="PTHR43849:SF2">
    <property type="entry name" value="BLL3936 PROTEIN"/>
    <property type="match status" value="1"/>
</dbReference>
<keyword evidence="4" id="KW-1185">Reference proteome</keyword>
<feature type="transmembrane region" description="Helical" evidence="1">
    <location>
        <begin position="14"/>
        <end position="35"/>
    </location>
</feature>
<accession>A0AAU9EMJ9</accession>
<dbReference type="EMBL" id="AP028679">
    <property type="protein sequence ID" value="BEQ14424.1"/>
    <property type="molecule type" value="Genomic_DNA"/>
</dbReference>
<feature type="transmembrane region" description="Helical" evidence="1">
    <location>
        <begin position="41"/>
        <end position="58"/>
    </location>
</feature>
<evidence type="ECO:0000313" key="3">
    <source>
        <dbReference type="EMBL" id="BEQ14424.1"/>
    </source>
</evidence>
<name>A0AAU9EMJ9_9BACT</name>
<feature type="transmembrane region" description="Helical" evidence="1">
    <location>
        <begin position="498"/>
        <end position="524"/>
    </location>
</feature>
<feature type="transmembrane region" description="Helical" evidence="1">
    <location>
        <begin position="591"/>
        <end position="609"/>
    </location>
</feature>
<evidence type="ECO:0000259" key="2">
    <source>
        <dbReference type="Pfam" id="PF06808"/>
    </source>
</evidence>
<feature type="transmembrane region" description="Helical" evidence="1">
    <location>
        <begin position="183"/>
        <end position="200"/>
    </location>
</feature>
<feature type="transmembrane region" description="Helical" evidence="1">
    <location>
        <begin position="110"/>
        <end position="140"/>
    </location>
</feature>
<dbReference type="Pfam" id="PF06808">
    <property type="entry name" value="DctM"/>
    <property type="match status" value="1"/>
</dbReference>
<gene>
    <name evidence="3" type="ORF">FAK_14900</name>
</gene>
<organism evidence="3 4">
    <name type="scientific">Desulfoferula mesophila</name>
    <dbReference type="NCBI Taxonomy" id="3058419"/>
    <lineage>
        <taxon>Bacteria</taxon>
        <taxon>Pseudomonadati</taxon>
        <taxon>Thermodesulfobacteriota</taxon>
        <taxon>Desulfarculia</taxon>
        <taxon>Desulfarculales</taxon>
        <taxon>Desulfarculaceae</taxon>
        <taxon>Desulfoferula</taxon>
    </lineage>
</organism>
<evidence type="ECO:0000256" key="1">
    <source>
        <dbReference type="SAM" id="Phobius"/>
    </source>
</evidence>
<dbReference type="KEGG" id="dmp:FAK_14900"/>
<keyword evidence="1" id="KW-1133">Transmembrane helix</keyword>
<dbReference type="AlphaFoldDB" id="A0AAU9EMJ9"/>